<dbReference type="Proteomes" id="UP000827872">
    <property type="component" value="Linkage Group LG01"/>
</dbReference>
<reference evidence="1" key="1">
    <citation type="submission" date="2021-08" db="EMBL/GenBank/DDBJ databases">
        <title>The first chromosome-level gecko genome reveals the dynamic sex chromosomes of Neotropical dwarf geckos (Sphaerodactylidae: Sphaerodactylus).</title>
        <authorList>
            <person name="Pinto B.J."/>
            <person name="Keating S.E."/>
            <person name="Gamble T."/>
        </authorList>
    </citation>
    <scope>NUCLEOTIDE SEQUENCE</scope>
    <source>
        <strain evidence="1">TG3544</strain>
    </source>
</reference>
<accession>A0ACB8GF73</accession>
<organism evidence="1 2">
    <name type="scientific">Sphaerodactylus townsendi</name>
    <dbReference type="NCBI Taxonomy" id="933632"/>
    <lineage>
        <taxon>Eukaryota</taxon>
        <taxon>Metazoa</taxon>
        <taxon>Chordata</taxon>
        <taxon>Craniata</taxon>
        <taxon>Vertebrata</taxon>
        <taxon>Euteleostomi</taxon>
        <taxon>Lepidosauria</taxon>
        <taxon>Squamata</taxon>
        <taxon>Bifurcata</taxon>
        <taxon>Gekkota</taxon>
        <taxon>Sphaerodactylidae</taxon>
        <taxon>Sphaerodactylus</taxon>
    </lineage>
</organism>
<dbReference type="EMBL" id="CM037614">
    <property type="protein sequence ID" value="KAH8018174.1"/>
    <property type="molecule type" value="Genomic_DNA"/>
</dbReference>
<sequence length="106" mass="11827">MASRLHSWLSPSLHGKRSGCSGLVAAILGTPADVIKTRIMNQPRNERGRGLLYKSSTDCLLQAIQGEGVLSLYKGFAPTWMRMAPWSLVFWLSYEQIRRITGVTSF</sequence>
<name>A0ACB8GF73_9SAUR</name>
<evidence type="ECO:0000313" key="1">
    <source>
        <dbReference type="EMBL" id="KAH8018174.1"/>
    </source>
</evidence>
<gene>
    <name evidence="1" type="ORF">K3G42_033754</name>
</gene>
<proteinExistence type="predicted"/>
<evidence type="ECO:0000313" key="2">
    <source>
        <dbReference type="Proteomes" id="UP000827872"/>
    </source>
</evidence>
<keyword evidence="2" id="KW-1185">Reference proteome</keyword>
<protein>
    <submittedName>
        <fullName evidence="1">Uncharacterized protein</fullName>
    </submittedName>
</protein>
<comment type="caution">
    <text evidence="1">The sequence shown here is derived from an EMBL/GenBank/DDBJ whole genome shotgun (WGS) entry which is preliminary data.</text>
</comment>